<organism evidence="1 2">
    <name type="scientific">Cellulomonas biazotea</name>
    <dbReference type="NCBI Taxonomy" id="1709"/>
    <lineage>
        <taxon>Bacteria</taxon>
        <taxon>Bacillati</taxon>
        <taxon>Actinomycetota</taxon>
        <taxon>Actinomycetes</taxon>
        <taxon>Micrococcales</taxon>
        <taxon>Cellulomonadaceae</taxon>
        <taxon>Cellulomonas</taxon>
    </lineage>
</organism>
<keyword evidence="2" id="KW-1185">Reference proteome</keyword>
<evidence type="ECO:0008006" key="3">
    <source>
        <dbReference type="Google" id="ProtNLM"/>
    </source>
</evidence>
<dbReference type="RefSeq" id="WP_130780974.1">
    <property type="nucleotide sequence ID" value="NZ_BIMR01000093.1"/>
</dbReference>
<dbReference type="OrthoDB" id="9796680at2"/>
<dbReference type="Gene3D" id="3.30.1330.40">
    <property type="entry name" value="RutC-like"/>
    <property type="match status" value="1"/>
</dbReference>
<dbReference type="PANTHER" id="PTHR47328:SF1">
    <property type="entry name" value="RUTC FAMILY PROTEIN YOAB"/>
    <property type="match status" value="1"/>
</dbReference>
<dbReference type="AlphaFoldDB" id="A0A402DQJ7"/>
<dbReference type="InterPro" id="IPR035959">
    <property type="entry name" value="RutC-like_sf"/>
</dbReference>
<sequence>MSITRLPSHVGDETCSAAVVAGGLVFLAHHAGGFDRPDAAHQTRAALTELGRTLAQVGGSLDDVVQVHLYLRHVGDQRAACDVFPEFFRGAPARMTSTTDFVDPACLVQVEAVAVARTP</sequence>
<dbReference type="CDD" id="cd00448">
    <property type="entry name" value="YjgF_YER057c_UK114_family"/>
    <property type="match status" value="1"/>
</dbReference>
<dbReference type="Pfam" id="PF01042">
    <property type="entry name" value="Ribonuc_L-PSP"/>
    <property type="match status" value="1"/>
</dbReference>
<dbReference type="InterPro" id="IPR006175">
    <property type="entry name" value="YjgF/YER057c/UK114"/>
</dbReference>
<evidence type="ECO:0000313" key="2">
    <source>
        <dbReference type="Proteomes" id="UP000289954"/>
    </source>
</evidence>
<evidence type="ECO:0000313" key="1">
    <source>
        <dbReference type="EMBL" id="GCE76378.1"/>
    </source>
</evidence>
<comment type="caution">
    <text evidence="1">The sequence shown here is derived from an EMBL/GenBank/DDBJ whole genome shotgun (WGS) entry which is preliminary data.</text>
</comment>
<accession>A0A402DQJ7</accession>
<reference evidence="1 2" key="1">
    <citation type="submission" date="2019-01" db="EMBL/GenBank/DDBJ databases">
        <title>Draft genome sequence of Cellulomonas takizawaensis strain TKZ-21.</title>
        <authorList>
            <person name="Yamamura H."/>
            <person name="Hayashi T."/>
            <person name="Hamada M."/>
            <person name="Serisawa Y."/>
            <person name="Matsuyama K."/>
            <person name="Nakagawa Y."/>
            <person name="Otoguro M."/>
            <person name="Yanagida F."/>
            <person name="Hayakawa M."/>
        </authorList>
    </citation>
    <scope>NUCLEOTIDE SEQUENCE [LARGE SCALE GENOMIC DNA]</scope>
    <source>
        <strain evidence="1 2">NBRC12680</strain>
    </source>
</reference>
<dbReference type="SUPFAM" id="SSF55298">
    <property type="entry name" value="YjgF-like"/>
    <property type="match status" value="1"/>
</dbReference>
<proteinExistence type="predicted"/>
<dbReference type="Proteomes" id="UP000289954">
    <property type="component" value="Unassembled WGS sequence"/>
</dbReference>
<dbReference type="EMBL" id="BIMR01000093">
    <property type="protein sequence ID" value="GCE76378.1"/>
    <property type="molecule type" value="Genomic_DNA"/>
</dbReference>
<name>A0A402DQJ7_9CELL</name>
<gene>
    <name evidence="1" type="ORF">CBZ_14340</name>
</gene>
<dbReference type="InterPro" id="IPR035709">
    <property type="entry name" value="YoaB-like"/>
</dbReference>
<protein>
    <recommendedName>
        <fullName evidence="3">Enamine deaminase RidA</fullName>
    </recommendedName>
</protein>
<dbReference type="PANTHER" id="PTHR47328">
    <property type="match status" value="1"/>
</dbReference>